<dbReference type="Pfam" id="PF12874">
    <property type="entry name" value="zf-met"/>
    <property type="match status" value="1"/>
</dbReference>
<evidence type="ECO:0000313" key="4">
    <source>
        <dbReference type="Proteomes" id="UP000634136"/>
    </source>
</evidence>
<gene>
    <name evidence="3" type="ORF">G2W53_027735</name>
</gene>
<dbReference type="PANTHER" id="PTHR36332">
    <property type="entry name" value="STRESS RESPONSE PROTEIN"/>
    <property type="match status" value="1"/>
</dbReference>
<accession>A0A834TJU1</accession>
<evidence type="ECO:0000256" key="1">
    <source>
        <dbReference type="SAM" id="MobiDB-lite"/>
    </source>
</evidence>
<feature type="compositionally biased region" description="Basic and acidic residues" evidence="1">
    <location>
        <begin position="93"/>
        <end position="104"/>
    </location>
</feature>
<feature type="domain" description="C2H2-type" evidence="2">
    <location>
        <begin position="129"/>
        <end position="154"/>
    </location>
</feature>
<dbReference type="Proteomes" id="UP000634136">
    <property type="component" value="Unassembled WGS sequence"/>
</dbReference>
<dbReference type="EMBL" id="JAAIUW010000008">
    <property type="protein sequence ID" value="KAF7822280.1"/>
    <property type="molecule type" value="Genomic_DNA"/>
</dbReference>
<evidence type="ECO:0000313" key="3">
    <source>
        <dbReference type="EMBL" id="KAF7822280.1"/>
    </source>
</evidence>
<sequence length="236" mass="26919">MIKRRFYKIDHADRGNASDSSSSSSDFEPEAEETEESEEHTIPEVNGDDESGSTSSGYKSEDSSANDVDVNSSDDVETSNERKVPINHTNELLNKHDSEVSERKADIVDENESLPADVPTHVLKCKSVFKCRICPRIICLTEDTLRAHLQSKRHARSEKLLSEGRLKAMLNSDGELENQEKQHKKRQRKKVKISSPQNKAYNTSDEKVQMKWRKYGKNISNLMQVFSISIWTLDLY</sequence>
<feature type="compositionally biased region" description="Acidic residues" evidence="1">
    <location>
        <begin position="27"/>
        <end position="38"/>
    </location>
</feature>
<dbReference type="InterPro" id="IPR013087">
    <property type="entry name" value="Znf_C2H2_type"/>
</dbReference>
<feature type="compositionally biased region" description="Polar residues" evidence="1">
    <location>
        <begin position="194"/>
        <end position="203"/>
    </location>
</feature>
<protein>
    <submittedName>
        <fullName evidence="3">C2H2-type zinc finger protein</fullName>
    </submittedName>
</protein>
<feature type="region of interest" description="Disordered" evidence="1">
    <location>
        <begin position="1"/>
        <end position="104"/>
    </location>
</feature>
<feature type="region of interest" description="Disordered" evidence="1">
    <location>
        <begin position="171"/>
        <end position="205"/>
    </location>
</feature>
<reference evidence="3" key="1">
    <citation type="submission" date="2020-09" db="EMBL/GenBank/DDBJ databases">
        <title>Genome-Enabled Discovery of Anthraquinone Biosynthesis in Senna tora.</title>
        <authorList>
            <person name="Kang S.-H."/>
            <person name="Pandey R.P."/>
            <person name="Lee C.-M."/>
            <person name="Sim J.-S."/>
            <person name="Jeong J.-T."/>
            <person name="Choi B.-S."/>
            <person name="Jung M."/>
            <person name="Ginzburg D."/>
            <person name="Zhao K."/>
            <person name="Won S.Y."/>
            <person name="Oh T.-J."/>
            <person name="Yu Y."/>
            <person name="Kim N.-H."/>
            <person name="Lee O.R."/>
            <person name="Lee T.-H."/>
            <person name="Bashyal P."/>
            <person name="Kim T.-S."/>
            <person name="Lee W.-H."/>
            <person name="Kawkins C."/>
            <person name="Kim C.-K."/>
            <person name="Kim J.S."/>
            <person name="Ahn B.O."/>
            <person name="Rhee S.Y."/>
            <person name="Sohng J.K."/>
        </authorList>
    </citation>
    <scope>NUCLEOTIDE SEQUENCE</scope>
    <source>
        <tissue evidence="3">Leaf</tissue>
    </source>
</reference>
<feature type="compositionally biased region" description="Basic and acidic residues" evidence="1">
    <location>
        <begin position="7"/>
        <end position="16"/>
    </location>
</feature>
<evidence type="ECO:0000259" key="2">
    <source>
        <dbReference type="Pfam" id="PF12874"/>
    </source>
</evidence>
<dbReference type="PANTHER" id="PTHR36332:SF1">
    <property type="entry name" value="STRESS RESPONSE PROTEIN"/>
    <property type="match status" value="1"/>
</dbReference>
<organism evidence="3 4">
    <name type="scientific">Senna tora</name>
    <dbReference type="NCBI Taxonomy" id="362788"/>
    <lineage>
        <taxon>Eukaryota</taxon>
        <taxon>Viridiplantae</taxon>
        <taxon>Streptophyta</taxon>
        <taxon>Embryophyta</taxon>
        <taxon>Tracheophyta</taxon>
        <taxon>Spermatophyta</taxon>
        <taxon>Magnoliopsida</taxon>
        <taxon>eudicotyledons</taxon>
        <taxon>Gunneridae</taxon>
        <taxon>Pentapetalae</taxon>
        <taxon>rosids</taxon>
        <taxon>fabids</taxon>
        <taxon>Fabales</taxon>
        <taxon>Fabaceae</taxon>
        <taxon>Caesalpinioideae</taxon>
        <taxon>Cassia clade</taxon>
        <taxon>Senna</taxon>
    </lineage>
</organism>
<proteinExistence type="predicted"/>
<keyword evidence="4" id="KW-1185">Reference proteome</keyword>
<comment type="caution">
    <text evidence="3">The sequence shown here is derived from an EMBL/GenBank/DDBJ whole genome shotgun (WGS) entry which is preliminary data.</text>
</comment>
<dbReference type="OrthoDB" id="1745547at2759"/>
<feature type="compositionally biased region" description="Basic residues" evidence="1">
    <location>
        <begin position="182"/>
        <end position="192"/>
    </location>
</feature>
<dbReference type="AlphaFoldDB" id="A0A834TJU1"/>
<name>A0A834TJU1_9FABA</name>